<keyword evidence="1 4" id="KW-0378">Hydrolase</keyword>
<dbReference type="RefSeq" id="WP_176785588.1">
    <property type="nucleotide sequence ID" value="NZ_FNGS01000006.1"/>
</dbReference>
<dbReference type="EMBL" id="FNGS01000006">
    <property type="protein sequence ID" value="SDM43401.1"/>
    <property type="molecule type" value="Genomic_DNA"/>
</dbReference>
<dbReference type="Pfam" id="PF01734">
    <property type="entry name" value="Patatin"/>
    <property type="match status" value="1"/>
</dbReference>
<feature type="short sequence motif" description="GXSXG" evidence="4">
    <location>
        <begin position="36"/>
        <end position="40"/>
    </location>
</feature>
<protein>
    <submittedName>
        <fullName evidence="6">NTE family protein</fullName>
    </submittedName>
</protein>
<evidence type="ECO:0000313" key="7">
    <source>
        <dbReference type="Proteomes" id="UP000198901"/>
    </source>
</evidence>
<dbReference type="GO" id="GO:0016787">
    <property type="term" value="F:hydrolase activity"/>
    <property type="evidence" value="ECO:0007669"/>
    <property type="project" value="UniProtKB-UniRule"/>
</dbReference>
<keyword evidence="7" id="KW-1185">Reference proteome</keyword>
<comment type="caution">
    <text evidence="4">Lacks conserved residue(s) required for the propagation of feature annotation.</text>
</comment>
<dbReference type="InterPro" id="IPR050301">
    <property type="entry name" value="NTE"/>
</dbReference>
<proteinExistence type="predicted"/>
<dbReference type="Gene3D" id="3.40.1090.10">
    <property type="entry name" value="Cytosolic phospholipase A2 catalytic domain"/>
    <property type="match status" value="2"/>
</dbReference>
<accession>A0A1G9T6U3</accession>
<dbReference type="SUPFAM" id="SSF52151">
    <property type="entry name" value="FabD/lysophospholipase-like"/>
    <property type="match status" value="1"/>
</dbReference>
<name>A0A1G9T6U3_9BACT</name>
<evidence type="ECO:0000259" key="5">
    <source>
        <dbReference type="PROSITE" id="PS51635"/>
    </source>
</evidence>
<sequence>MKKILVLAGGSVKGAFQAGAIRAVFESGFAPDAVYGISAGAMNAAYLVNEFGRHYRDAGKINFPAAANALCDFWREHISMPESLAVRRGTYELGLSAIRRNFDGLLDTSPLRDLLYASISLRNLQNSPVDLRVGAVDITDGRIVYADPNFPHFFDYVLASSAIPILMPVVKIGGNEKLPYLDGGLREVAPLRRAIADGATEIVCIACHPKDLDGQSFHYGNLLALVDRVMDIAVNETLNSDLDWAELINEMAPEDGSPIAFGPLKGKRRMKLTIIRPQNPLAIDIQEFDTDDIIRLTTVGYQRGREVLTPLTV</sequence>
<dbReference type="GO" id="GO:0016042">
    <property type="term" value="P:lipid catabolic process"/>
    <property type="evidence" value="ECO:0007669"/>
    <property type="project" value="UniProtKB-UniRule"/>
</dbReference>
<feature type="active site" description="Nucleophile" evidence="4">
    <location>
        <position position="38"/>
    </location>
</feature>
<dbReference type="STRING" id="563176.SAMN04488090_3436"/>
<dbReference type="PANTHER" id="PTHR14226">
    <property type="entry name" value="NEUROPATHY TARGET ESTERASE/SWISS CHEESE D.MELANOGASTER"/>
    <property type="match status" value="1"/>
</dbReference>
<evidence type="ECO:0000256" key="2">
    <source>
        <dbReference type="ARBA" id="ARBA00022963"/>
    </source>
</evidence>
<evidence type="ECO:0000313" key="6">
    <source>
        <dbReference type="EMBL" id="SDM43401.1"/>
    </source>
</evidence>
<dbReference type="InterPro" id="IPR016035">
    <property type="entry name" value="Acyl_Trfase/lysoPLipase"/>
</dbReference>
<gene>
    <name evidence="6" type="ORF">SAMN04488090_3436</name>
</gene>
<organism evidence="6 7">
    <name type="scientific">Siphonobacter aquaeclarae</name>
    <dbReference type="NCBI Taxonomy" id="563176"/>
    <lineage>
        <taxon>Bacteria</taxon>
        <taxon>Pseudomonadati</taxon>
        <taxon>Bacteroidota</taxon>
        <taxon>Cytophagia</taxon>
        <taxon>Cytophagales</taxon>
        <taxon>Cytophagaceae</taxon>
        <taxon>Siphonobacter</taxon>
    </lineage>
</organism>
<keyword evidence="2 4" id="KW-0442">Lipid degradation</keyword>
<feature type="active site" description="Proton acceptor" evidence="4">
    <location>
        <position position="182"/>
    </location>
</feature>
<dbReference type="Proteomes" id="UP000198901">
    <property type="component" value="Unassembled WGS sequence"/>
</dbReference>
<dbReference type="AlphaFoldDB" id="A0A1G9T6U3"/>
<keyword evidence="3 4" id="KW-0443">Lipid metabolism</keyword>
<feature type="domain" description="PNPLA" evidence="5">
    <location>
        <begin position="5"/>
        <end position="195"/>
    </location>
</feature>
<feature type="short sequence motif" description="DGA/G" evidence="4">
    <location>
        <begin position="182"/>
        <end position="184"/>
    </location>
</feature>
<evidence type="ECO:0000256" key="3">
    <source>
        <dbReference type="ARBA" id="ARBA00023098"/>
    </source>
</evidence>
<dbReference type="PANTHER" id="PTHR14226:SF57">
    <property type="entry name" value="BLR7027 PROTEIN"/>
    <property type="match status" value="1"/>
</dbReference>
<dbReference type="PROSITE" id="PS51635">
    <property type="entry name" value="PNPLA"/>
    <property type="match status" value="1"/>
</dbReference>
<evidence type="ECO:0000256" key="4">
    <source>
        <dbReference type="PROSITE-ProRule" id="PRU01161"/>
    </source>
</evidence>
<evidence type="ECO:0000256" key="1">
    <source>
        <dbReference type="ARBA" id="ARBA00022801"/>
    </source>
</evidence>
<dbReference type="InterPro" id="IPR002641">
    <property type="entry name" value="PNPLA_dom"/>
</dbReference>
<reference evidence="6 7" key="1">
    <citation type="submission" date="2016-10" db="EMBL/GenBank/DDBJ databases">
        <authorList>
            <person name="de Groot N.N."/>
        </authorList>
    </citation>
    <scope>NUCLEOTIDE SEQUENCE [LARGE SCALE GENOMIC DNA]</scope>
    <source>
        <strain evidence="6 7">DSM 21668</strain>
    </source>
</reference>